<evidence type="ECO:0000313" key="2">
    <source>
        <dbReference type="EMBL" id="KAJ3473823.1"/>
    </source>
</evidence>
<keyword evidence="1" id="KW-0472">Membrane</keyword>
<organism evidence="2 3">
    <name type="scientific">Meripilus lineatus</name>
    <dbReference type="NCBI Taxonomy" id="2056292"/>
    <lineage>
        <taxon>Eukaryota</taxon>
        <taxon>Fungi</taxon>
        <taxon>Dikarya</taxon>
        <taxon>Basidiomycota</taxon>
        <taxon>Agaricomycotina</taxon>
        <taxon>Agaricomycetes</taxon>
        <taxon>Polyporales</taxon>
        <taxon>Meripilaceae</taxon>
        <taxon>Meripilus</taxon>
    </lineage>
</organism>
<keyword evidence="1" id="KW-1133">Transmembrane helix</keyword>
<feature type="transmembrane region" description="Helical" evidence="1">
    <location>
        <begin position="20"/>
        <end position="39"/>
    </location>
</feature>
<protein>
    <submittedName>
        <fullName evidence="2">Uncharacterized protein</fullName>
    </submittedName>
</protein>
<proteinExistence type="predicted"/>
<evidence type="ECO:0000256" key="1">
    <source>
        <dbReference type="SAM" id="Phobius"/>
    </source>
</evidence>
<keyword evidence="3" id="KW-1185">Reference proteome</keyword>
<dbReference type="AlphaFoldDB" id="A0AAD5UP92"/>
<evidence type="ECO:0000313" key="3">
    <source>
        <dbReference type="Proteomes" id="UP001212997"/>
    </source>
</evidence>
<dbReference type="EMBL" id="JANAWD010001244">
    <property type="protein sequence ID" value="KAJ3473823.1"/>
    <property type="molecule type" value="Genomic_DNA"/>
</dbReference>
<gene>
    <name evidence="2" type="ORF">NLI96_g12808</name>
</gene>
<dbReference type="Proteomes" id="UP001212997">
    <property type="component" value="Unassembled WGS sequence"/>
</dbReference>
<name>A0AAD5UP92_9APHY</name>
<keyword evidence="1" id="KW-0812">Transmembrane</keyword>
<sequence length="107" mass="11457">MFSSSLLSDPSIRRAYSAPHFPILYVVFPCLTLTPLITLSPLPSRIAVTSAFSSSVLWSSGFQLAGYEGADPRHARDVSAPTMHGLLEDGLHPDSMHDASQATVASQ</sequence>
<reference evidence="2" key="1">
    <citation type="submission" date="2022-07" db="EMBL/GenBank/DDBJ databases">
        <title>Genome Sequence of Physisporinus lineatus.</title>
        <authorList>
            <person name="Buettner E."/>
        </authorList>
    </citation>
    <scope>NUCLEOTIDE SEQUENCE</scope>
    <source>
        <strain evidence="2">VT162</strain>
    </source>
</reference>
<accession>A0AAD5UP92</accession>
<comment type="caution">
    <text evidence="2">The sequence shown here is derived from an EMBL/GenBank/DDBJ whole genome shotgun (WGS) entry which is preliminary data.</text>
</comment>